<dbReference type="Proteomes" id="UP000001056">
    <property type="component" value="Unassembled WGS sequence"/>
</dbReference>
<dbReference type="RefSeq" id="XP_001225201.1">
    <property type="nucleotide sequence ID" value="XM_001225200.1"/>
</dbReference>
<gene>
    <name evidence="3" type="ORF">CHGG_07545</name>
</gene>
<dbReference type="eggNOG" id="ENOG502S5MR">
    <property type="taxonomic scope" value="Eukaryota"/>
</dbReference>
<keyword evidence="4" id="KW-1185">Reference proteome</keyword>
<proteinExistence type="predicted"/>
<sequence length="398" mass="44367">MGENWNSDTTGLLLCSTRHQSHDCTAREESSRLADGLGEAADVQLSQEARAGSGGLKRPRSEARRPPLFVYLRDEPWENLELPVGHKEIVHALVDSHFSKDKSKNIQFDLVSGKGNGVIILLHGVPGGWENINSRLRRTELRQAAAAHYMCIWRSHIATAKKESCIEVNEVDLVLYAQEIFQRQSDPQFGPVWNGRQIRNAFQTAVALAGFHSKDNRCIKLEPKHFSQVFSVSDQFSSYIWLVKQRNSDAQWNAMQMLRRDDWTYAGPPGVNLATNNQQGVQAPPRFSNFPQFSFGQQTGPSRSTAPFGDGMGTGGMTLTGGGAANQFGNIQTTSDQQWHTHNIHYPLPVGQSNANLRLQPTPSTGMENDQQRPHCQEQTQSYAQLNPSHQQGLVQLN</sequence>
<dbReference type="EMBL" id="CH408033">
    <property type="protein sequence ID" value="EAQ86292.1"/>
    <property type="molecule type" value="Genomic_DNA"/>
</dbReference>
<dbReference type="AlphaFoldDB" id="Q2GWV9"/>
<dbReference type="Pfam" id="PF23232">
    <property type="entry name" value="AAA_lid_13"/>
    <property type="match status" value="1"/>
</dbReference>
<feature type="compositionally biased region" description="Polar residues" evidence="1">
    <location>
        <begin position="351"/>
        <end position="369"/>
    </location>
</feature>
<organism evidence="3 4">
    <name type="scientific">Chaetomium globosum (strain ATCC 6205 / CBS 148.51 / DSM 1962 / NBRC 6347 / NRRL 1970)</name>
    <name type="common">Soil fungus</name>
    <dbReference type="NCBI Taxonomy" id="306901"/>
    <lineage>
        <taxon>Eukaryota</taxon>
        <taxon>Fungi</taxon>
        <taxon>Dikarya</taxon>
        <taxon>Ascomycota</taxon>
        <taxon>Pezizomycotina</taxon>
        <taxon>Sordariomycetes</taxon>
        <taxon>Sordariomycetidae</taxon>
        <taxon>Sordariales</taxon>
        <taxon>Chaetomiaceae</taxon>
        <taxon>Chaetomium</taxon>
    </lineage>
</organism>
<dbReference type="HOGENOM" id="CLU_692611_0_0_1"/>
<evidence type="ECO:0000259" key="2">
    <source>
        <dbReference type="Pfam" id="PF23232"/>
    </source>
</evidence>
<accession>Q2GWV9</accession>
<dbReference type="GeneID" id="4393289"/>
<dbReference type="OrthoDB" id="4590793at2759"/>
<dbReference type="PANTHER" id="PTHR46411:SF2">
    <property type="entry name" value="AAA+ ATPASE DOMAIN-CONTAINING PROTEIN"/>
    <property type="match status" value="1"/>
</dbReference>
<feature type="domain" description="AAA+ ATPase lid" evidence="2">
    <location>
        <begin position="152"/>
        <end position="245"/>
    </location>
</feature>
<dbReference type="VEuPathDB" id="FungiDB:CHGG_07545"/>
<protein>
    <recommendedName>
        <fullName evidence="2">AAA+ ATPase lid domain-containing protein</fullName>
    </recommendedName>
</protein>
<evidence type="ECO:0000313" key="4">
    <source>
        <dbReference type="Proteomes" id="UP000001056"/>
    </source>
</evidence>
<dbReference type="PANTHER" id="PTHR46411">
    <property type="entry name" value="FAMILY ATPASE, PUTATIVE-RELATED"/>
    <property type="match status" value="1"/>
</dbReference>
<dbReference type="InterPro" id="IPR056599">
    <property type="entry name" value="AAA_lid_fung"/>
</dbReference>
<dbReference type="InParanoid" id="Q2GWV9"/>
<evidence type="ECO:0000256" key="1">
    <source>
        <dbReference type="SAM" id="MobiDB-lite"/>
    </source>
</evidence>
<evidence type="ECO:0000313" key="3">
    <source>
        <dbReference type="EMBL" id="EAQ86292.1"/>
    </source>
</evidence>
<feature type="region of interest" description="Disordered" evidence="1">
    <location>
        <begin position="345"/>
        <end position="381"/>
    </location>
</feature>
<reference evidence="4" key="1">
    <citation type="journal article" date="2015" name="Genome Announc.">
        <title>Draft genome sequence of the cellulolytic fungus Chaetomium globosum.</title>
        <authorList>
            <person name="Cuomo C.A."/>
            <person name="Untereiner W.A."/>
            <person name="Ma L.-J."/>
            <person name="Grabherr M."/>
            <person name="Birren B.W."/>
        </authorList>
    </citation>
    <scope>NUCLEOTIDE SEQUENCE [LARGE SCALE GENOMIC DNA]</scope>
    <source>
        <strain evidence="4">ATCC 6205 / CBS 148.51 / DSM 1962 / NBRC 6347 / NRRL 1970</strain>
    </source>
</reference>
<name>Q2GWV9_CHAGB</name>